<dbReference type="Proteomes" id="UP001168877">
    <property type="component" value="Unassembled WGS sequence"/>
</dbReference>
<dbReference type="FunFam" id="1.25.40.10:FF:000294">
    <property type="entry name" value="Pentatricopeptide repeat-containing protein At1g09900"/>
    <property type="match status" value="1"/>
</dbReference>
<evidence type="ECO:0000256" key="3">
    <source>
        <dbReference type="ARBA" id="ARBA00007626"/>
    </source>
</evidence>
<evidence type="ECO:0000313" key="22">
    <source>
        <dbReference type="EMBL" id="KAK0604923.1"/>
    </source>
</evidence>
<dbReference type="GO" id="GO:0002229">
    <property type="term" value="P:defense response to oomycetes"/>
    <property type="evidence" value="ECO:0007669"/>
    <property type="project" value="UniProtKB-ARBA"/>
</dbReference>
<dbReference type="PROSITE" id="PS00308">
    <property type="entry name" value="LECTIN_LEGUME_ALPHA"/>
    <property type="match status" value="1"/>
</dbReference>
<feature type="repeat" description="PPR" evidence="19">
    <location>
        <begin position="826"/>
        <end position="860"/>
    </location>
</feature>
<evidence type="ECO:0000256" key="15">
    <source>
        <dbReference type="ARBA" id="ARBA00023128"/>
    </source>
</evidence>
<feature type="repeat" description="PPR" evidence="19">
    <location>
        <begin position="896"/>
        <end position="930"/>
    </location>
</feature>
<feature type="repeat" description="PPR" evidence="19">
    <location>
        <begin position="1176"/>
        <end position="1210"/>
    </location>
</feature>
<dbReference type="Pfam" id="PF13041">
    <property type="entry name" value="PPR_2"/>
    <property type="match status" value="7"/>
</dbReference>
<dbReference type="CDD" id="cd06899">
    <property type="entry name" value="lectin_legume_LecRK_Arcelin_ConA"/>
    <property type="match status" value="1"/>
</dbReference>
<evidence type="ECO:0000256" key="11">
    <source>
        <dbReference type="ARBA" id="ARBA00022741"/>
    </source>
</evidence>
<evidence type="ECO:0000256" key="18">
    <source>
        <dbReference type="ARBA" id="ARBA00023180"/>
    </source>
</evidence>
<keyword evidence="23" id="KW-1185">Reference proteome</keyword>
<dbReference type="InterPro" id="IPR013320">
    <property type="entry name" value="ConA-like_dom_sf"/>
</dbReference>
<keyword evidence="18" id="KW-0325">Glycoprotein</keyword>
<comment type="caution">
    <text evidence="22">The sequence shown here is derived from an EMBL/GenBank/DDBJ whole genome shotgun (WGS) entry which is preliminary data.</text>
</comment>
<evidence type="ECO:0000256" key="2">
    <source>
        <dbReference type="ARBA" id="ARBA00004251"/>
    </source>
</evidence>
<evidence type="ECO:0000256" key="20">
    <source>
        <dbReference type="SAM" id="Phobius"/>
    </source>
</evidence>
<evidence type="ECO:0000256" key="5">
    <source>
        <dbReference type="ARBA" id="ARBA00010217"/>
    </source>
</evidence>
<dbReference type="NCBIfam" id="TIGR00756">
    <property type="entry name" value="PPR"/>
    <property type="match status" value="15"/>
</dbReference>
<keyword evidence="11" id="KW-0547">Nucleotide-binding</keyword>
<feature type="repeat" description="PPR" evidence="19">
    <location>
        <begin position="931"/>
        <end position="965"/>
    </location>
</feature>
<feature type="repeat" description="PPR" evidence="19">
    <location>
        <begin position="1036"/>
        <end position="1070"/>
    </location>
</feature>
<dbReference type="InterPro" id="IPR000985">
    <property type="entry name" value="Lectin_LegA_CS"/>
</dbReference>
<dbReference type="InterPro" id="IPR011009">
    <property type="entry name" value="Kinase-like_dom_sf"/>
</dbReference>
<feature type="repeat" description="PPR" evidence="19">
    <location>
        <begin position="791"/>
        <end position="825"/>
    </location>
</feature>
<gene>
    <name evidence="22" type="ORF">LWI29_020904</name>
</gene>
<feature type="repeat" description="PPR" evidence="19">
    <location>
        <begin position="756"/>
        <end position="790"/>
    </location>
</feature>
<feature type="domain" description="Protein kinase" evidence="21">
    <location>
        <begin position="203"/>
        <end position="536"/>
    </location>
</feature>
<dbReference type="SUPFAM" id="SSF56112">
    <property type="entry name" value="Protein kinase-like (PK-like)"/>
    <property type="match status" value="1"/>
</dbReference>
<comment type="similarity">
    <text evidence="4">In the N-terminal section; belongs to the leguminous lectin family.</text>
</comment>
<dbReference type="EMBL" id="JAUESC010000002">
    <property type="protein sequence ID" value="KAK0604923.1"/>
    <property type="molecule type" value="Genomic_DNA"/>
</dbReference>
<evidence type="ECO:0000256" key="16">
    <source>
        <dbReference type="ARBA" id="ARBA00023136"/>
    </source>
</evidence>
<dbReference type="PROSITE" id="PS51375">
    <property type="entry name" value="PPR"/>
    <property type="match status" value="15"/>
</dbReference>
<feature type="repeat" description="PPR" evidence="19">
    <location>
        <begin position="1001"/>
        <end position="1035"/>
    </location>
</feature>
<comment type="similarity">
    <text evidence="5">In the C-terminal section; belongs to the protein kinase superfamily. Ser/Thr protein kinase family.</text>
</comment>
<keyword evidence="14 20" id="KW-1133">Transmembrane helix</keyword>
<dbReference type="Gene3D" id="1.10.510.10">
    <property type="entry name" value="Transferase(Phosphotransferase) domain 1"/>
    <property type="match status" value="1"/>
</dbReference>
<dbReference type="Pfam" id="PF00139">
    <property type="entry name" value="Lectin_legB"/>
    <property type="match status" value="1"/>
</dbReference>
<dbReference type="GO" id="GO:0005739">
    <property type="term" value="C:mitochondrion"/>
    <property type="evidence" value="ECO:0007669"/>
    <property type="project" value="UniProtKB-SubCell"/>
</dbReference>
<keyword evidence="13" id="KW-0809">Transit peptide</keyword>
<dbReference type="PROSITE" id="PS00108">
    <property type="entry name" value="PROTEIN_KINASE_ST"/>
    <property type="match status" value="1"/>
</dbReference>
<dbReference type="InterPro" id="IPR001220">
    <property type="entry name" value="Legume_lectin_dom"/>
</dbReference>
<dbReference type="SMART" id="SM00220">
    <property type="entry name" value="S_TKc"/>
    <property type="match status" value="1"/>
</dbReference>
<dbReference type="InterPro" id="IPR011990">
    <property type="entry name" value="TPR-like_helical_dom_sf"/>
</dbReference>
<dbReference type="SUPFAM" id="SSF81901">
    <property type="entry name" value="HCP-like"/>
    <property type="match status" value="2"/>
</dbReference>
<dbReference type="Gene3D" id="2.60.120.200">
    <property type="match status" value="1"/>
</dbReference>
<feature type="transmembrane region" description="Helical" evidence="20">
    <location>
        <begin position="233"/>
        <end position="256"/>
    </location>
</feature>
<dbReference type="Pfam" id="PF00069">
    <property type="entry name" value="Pkinase"/>
    <property type="match status" value="1"/>
</dbReference>
<evidence type="ECO:0000256" key="6">
    <source>
        <dbReference type="ARBA" id="ARBA00022475"/>
    </source>
</evidence>
<evidence type="ECO:0000256" key="13">
    <source>
        <dbReference type="ARBA" id="ARBA00022946"/>
    </source>
</evidence>
<dbReference type="Gene3D" id="1.25.40.10">
    <property type="entry name" value="Tetratricopeptide repeat domain"/>
    <property type="match status" value="7"/>
</dbReference>
<evidence type="ECO:0000256" key="8">
    <source>
        <dbReference type="ARBA" id="ARBA00022729"/>
    </source>
</evidence>
<dbReference type="Pfam" id="PF01535">
    <property type="entry name" value="PPR"/>
    <property type="match status" value="3"/>
</dbReference>
<evidence type="ECO:0000256" key="14">
    <source>
        <dbReference type="ARBA" id="ARBA00022989"/>
    </source>
</evidence>
<dbReference type="PANTHER" id="PTHR47941">
    <property type="entry name" value="PENTATRICOPEPTIDE REPEAT-CONTAINING PROTEIN 3, MITOCHONDRIAL"/>
    <property type="match status" value="1"/>
</dbReference>
<feature type="repeat" description="PPR" evidence="19">
    <location>
        <begin position="1211"/>
        <end position="1245"/>
    </location>
</feature>
<comment type="subcellular location">
    <subcellularLocation>
        <location evidence="2">Cell membrane</location>
        <topology evidence="2">Single-pass type I membrane protein</topology>
    </subcellularLocation>
    <subcellularLocation>
        <location evidence="1">Mitochondrion</location>
    </subcellularLocation>
</comment>
<dbReference type="SUPFAM" id="SSF49899">
    <property type="entry name" value="Concanavalin A-like lectins/glucanases"/>
    <property type="match status" value="1"/>
</dbReference>
<dbReference type="PROSITE" id="PS50011">
    <property type="entry name" value="PROTEIN_KINASE_DOM"/>
    <property type="match status" value="1"/>
</dbReference>
<keyword evidence="6" id="KW-1003">Cell membrane</keyword>
<organism evidence="22 23">
    <name type="scientific">Acer saccharum</name>
    <name type="common">Sugar maple</name>
    <dbReference type="NCBI Taxonomy" id="4024"/>
    <lineage>
        <taxon>Eukaryota</taxon>
        <taxon>Viridiplantae</taxon>
        <taxon>Streptophyta</taxon>
        <taxon>Embryophyta</taxon>
        <taxon>Tracheophyta</taxon>
        <taxon>Spermatophyta</taxon>
        <taxon>Magnoliopsida</taxon>
        <taxon>eudicotyledons</taxon>
        <taxon>Gunneridae</taxon>
        <taxon>Pentapetalae</taxon>
        <taxon>rosids</taxon>
        <taxon>malvids</taxon>
        <taxon>Sapindales</taxon>
        <taxon>Sapindaceae</taxon>
        <taxon>Hippocastanoideae</taxon>
        <taxon>Acereae</taxon>
        <taxon>Acer</taxon>
    </lineage>
</organism>
<dbReference type="AlphaFoldDB" id="A0AA39TG51"/>
<dbReference type="InterPro" id="IPR002885">
    <property type="entry name" value="PPR_rpt"/>
</dbReference>
<feature type="repeat" description="PPR" evidence="19">
    <location>
        <begin position="721"/>
        <end position="755"/>
    </location>
</feature>
<evidence type="ECO:0000256" key="17">
    <source>
        <dbReference type="ARBA" id="ARBA00023170"/>
    </source>
</evidence>
<evidence type="ECO:0000256" key="19">
    <source>
        <dbReference type="PROSITE-ProRule" id="PRU00708"/>
    </source>
</evidence>
<keyword evidence="9" id="KW-0430">Lectin</keyword>
<feature type="repeat" description="PPR" evidence="19">
    <location>
        <begin position="861"/>
        <end position="895"/>
    </location>
</feature>
<keyword evidence="15" id="KW-0496">Mitochondrion</keyword>
<dbReference type="GO" id="GO:0005524">
    <property type="term" value="F:ATP binding"/>
    <property type="evidence" value="ECO:0007669"/>
    <property type="project" value="UniProtKB-KW"/>
</dbReference>
<keyword evidence="17" id="KW-0675">Receptor</keyword>
<evidence type="ECO:0000256" key="4">
    <source>
        <dbReference type="ARBA" id="ARBA00008536"/>
    </source>
</evidence>
<keyword evidence="7 20" id="KW-0812">Transmembrane</keyword>
<dbReference type="InterPro" id="IPR008271">
    <property type="entry name" value="Ser/Thr_kinase_AS"/>
</dbReference>
<dbReference type="GO" id="GO:0004672">
    <property type="term" value="F:protein kinase activity"/>
    <property type="evidence" value="ECO:0007669"/>
    <property type="project" value="InterPro"/>
</dbReference>
<name>A0AA39TG51_ACESA</name>
<reference evidence="22" key="1">
    <citation type="journal article" date="2022" name="Plant J.">
        <title>Strategies of tolerance reflected in two North American maple genomes.</title>
        <authorList>
            <person name="McEvoy S.L."/>
            <person name="Sezen U.U."/>
            <person name="Trouern-Trend A."/>
            <person name="McMahon S.M."/>
            <person name="Schaberg P.G."/>
            <person name="Yang J."/>
            <person name="Wegrzyn J.L."/>
            <person name="Swenson N.G."/>
        </authorList>
    </citation>
    <scope>NUCLEOTIDE SEQUENCE</scope>
    <source>
        <strain evidence="22">NS2018</strain>
    </source>
</reference>
<dbReference type="FunFam" id="1.10.510.10:FF:000240">
    <property type="entry name" value="Lectin-domain containing receptor kinase A4.3"/>
    <property type="match status" value="1"/>
</dbReference>
<keyword evidence="8" id="KW-0732">Signal</keyword>
<accession>A0AA39TG51</accession>
<dbReference type="InterPro" id="IPR000719">
    <property type="entry name" value="Prot_kinase_dom"/>
</dbReference>
<keyword evidence="12" id="KW-0067">ATP-binding</keyword>
<evidence type="ECO:0000256" key="1">
    <source>
        <dbReference type="ARBA" id="ARBA00004173"/>
    </source>
</evidence>
<dbReference type="GO" id="GO:0030246">
    <property type="term" value="F:carbohydrate binding"/>
    <property type="evidence" value="ECO:0007669"/>
    <property type="project" value="UniProtKB-KW"/>
</dbReference>
<evidence type="ECO:0000256" key="10">
    <source>
        <dbReference type="ARBA" id="ARBA00022737"/>
    </source>
</evidence>
<dbReference type="GO" id="GO:0005886">
    <property type="term" value="C:plasma membrane"/>
    <property type="evidence" value="ECO:0007669"/>
    <property type="project" value="UniProtKB-SubCell"/>
</dbReference>
<feature type="repeat" description="PPR" evidence="19">
    <location>
        <begin position="966"/>
        <end position="1000"/>
    </location>
</feature>
<dbReference type="Gene3D" id="3.30.200.20">
    <property type="entry name" value="Phosphorylase Kinase, domain 1"/>
    <property type="match status" value="1"/>
</dbReference>
<protein>
    <recommendedName>
        <fullName evidence="21">Protein kinase domain-containing protein</fullName>
    </recommendedName>
</protein>
<evidence type="ECO:0000259" key="21">
    <source>
        <dbReference type="PROSITE" id="PS50011"/>
    </source>
</evidence>
<evidence type="ECO:0000256" key="7">
    <source>
        <dbReference type="ARBA" id="ARBA00022692"/>
    </source>
</evidence>
<keyword evidence="16 20" id="KW-0472">Membrane</keyword>
<dbReference type="FunFam" id="1.25.40.10:FF:000558">
    <property type="entry name" value="Pentatricopeptide repeat-containing protein At5g39710"/>
    <property type="match status" value="2"/>
</dbReference>
<feature type="repeat" description="PPR" evidence="19">
    <location>
        <begin position="1106"/>
        <end position="1140"/>
    </location>
</feature>
<evidence type="ECO:0000256" key="12">
    <source>
        <dbReference type="ARBA" id="ARBA00022840"/>
    </source>
</evidence>
<evidence type="ECO:0000256" key="9">
    <source>
        <dbReference type="ARBA" id="ARBA00022734"/>
    </source>
</evidence>
<reference evidence="22" key="2">
    <citation type="submission" date="2023-06" db="EMBL/GenBank/DDBJ databases">
        <authorList>
            <person name="Swenson N.G."/>
            <person name="Wegrzyn J.L."/>
            <person name="Mcevoy S.L."/>
        </authorList>
    </citation>
    <scope>NUCLEOTIDE SEQUENCE</scope>
    <source>
        <strain evidence="22">NS2018</strain>
        <tissue evidence="22">Leaf</tissue>
    </source>
</reference>
<comment type="similarity">
    <text evidence="3">Belongs to the PPR family. P subfamily.</text>
</comment>
<proteinExistence type="inferred from homology"/>
<keyword evidence="10" id="KW-0677">Repeat</keyword>
<evidence type="ECO:0000313" key="23">
    <source>
        <dbReference type="Proteomes" id="UP001168877"/>
    </source>
</evidence>
<feature type="repeat" description="PPR" evidence="19">
    <location>
        <begin position="1141"/>
        <end position="1175"/>
    </location>
</feature>
<feature type="repeat" description="PPR" evidence="19">
    <location>
        <begin position="1071"/>
        <end position="1105"/>
    </location>
</feature>
<sequence>MIYEGDAEPSVGVVEFNSRTYQYQVGRVSYAERVPLWNAKTREQADFCTRFSFVIAQSSSAPHAAGLAFFLVPVGFGIPPNSGGGFLSLFNTTTSDSSQNQIVLVEFDTFPNPEWDPSFEHVGINVNSISSAKYTFWNSSLHNEDTVEALIAYNATTKNLSVSWTYSNTSNSIENSSLSHQIDLMEILPEWVTIGFSAATSSFIERHQLLTWEFNSSLVVKETHGKDEKRTRLIVILVVSLGVLTAGVLIALGILWRQREKRMKRKATETAVNLTSINDDLERGAGPRKFSYDNLALATSNFSDERKLGQGGFGAVYKGCLHDTGEFLLVYEFMVNGSLDYHLFGKKSPLNWELRYKIAHGLASALLYLHEEWEQCVVHRDIKSSNVMLDSNFNVKLGDFGLARLMDHELGPQTASGLAGTLGYMAPEYIRTRRASKESDVYSFGVVLVEIATGRKSSDPVGRSSEMGIVAWIWDLYGSGNLLSAIDEKLYKVFDVEQVKCLMIVGLWCAHPDCKLRPSIRQAMQVLHFEAAMPNLPSKMPVPVYYVPTIPSNIPLLLSNLNSHVIQLVFSNPRLPLRSCLDFFNFIRENPVNKPDLVAHLTLIRRLYDVGKFTDVQFVLNCIASDVNLRTSVSNIVSLVKDGTDDDHIFVQKLSGMLFSVYADNEMFEEAIGVFDYMENIGFKIHERCCIVLLLALNRCDKMDMSFSFFLRMVGANVEITIFSMNILMDGLCKRGEVEKAKDLMEEMVTRGIEPDIVTYNTLMNVYYINGMVDEALKVKSTMEHRGFEPNVVTYNTIAGGLCKLKQFGEAKSWLFTMIERGLTPSMLSFNTLITIFSKKGKLEEAKRLFEGMEKRGVRPNIVTYNVLIDRYCKKEKLEEAKRLFEEMEEKGVRPNIVTYNVLINGYGKKGNLEEAKRLFEGMEKRGVRPNIVSYNALIDGYGKKGKLEEAKWLFEEMEEKGVRPNTVTYSTWIDGYYKKGNLEEAKRLFEGMEKRGVRPNIVTYNVLIDEYGKKKKLEEAKRLFKEMENMGVRPDSIAYNTLIDEYCNKENLEEVKGLFEEMEKKGVRYDTVTYTTLIDGYCKIGNLEEAKRLFEEMEKKGVRYDTVTYTTLIDGYCKIGNLEEAKRIFEGMEKRGVRPNIVTYNVLIDGYGKKGKMTEAHKLRGVMEATGNKPNVYTYASLIHGELLSGNSAEALELFSEMKQRGVIPDVVTYRTIILGLSKQGRPDEALRLYDEMIEAGITLNERLYSSIAGSLYTDRSFL</sequence>